<dbReference type="InterPro" id="IPR051084">
    <property type="entry name" value="H+-coupled_symporters"/>
</dbReference>
<feature type="domain" description="Major facilitator superfamily (MFS) profile" evidence="12">
    <location>
        <begin position="34"/>
        <end position="453"/>
    </location>
</feature>
<evidence type="ECO:0000256" key="8">
    <source>
        <dbReference type="ARBA" id="ARBA00023136"/>
    </source>
</evidence>
<dbReference type="PANTHER" id="PTHR43528">
    <property type="entry name" value="ALPHA-KETOGLUTARATE PERMEASE"/>
    <property type="match status" value="1"/>
</dbReference>
<sequence length="503" mass="54318">MAYRQDTTQMKRTRRRRLEVDDVTVVEPKTLKTAIAGAAVGNLMEWYDIGVYAYVAVIIGRMFLPDGSDSARSLFSLGVFAVTFIARPLGGVILGQLGDRLGRQRVLAFTLTMMALATFLIGVLPDYSKIGLWAPVLLIVLKLMQGFSTGGEYAGASTFVTEYAPDRYRALYASVLDAGSNLGAAIGALFVSLLQLNLSDQFMNGWGWRIPFMAALPFGAVALYFRLKVEDTPAFQAAQEAQRNADEEAYQAVGAPKGVGALIRAYWRQLLTGIILVAAANTTFYAVTTYMPTYLTSTLHYDPVSGNLLIVPVLVILSACVPLSGMLSDRLGRKRVLQIAALSAIIGSVPAFLLLMHGSTWSTFLGLLVLALPVALYLANLAASLPALFPTESRYGGMGITYNISVALFAGTAPVIMQGLVTLTDQPLAPAFWIMLTSLAGLFAARYMKESARRPMPGAMPTVATQEEARELVATQDTNPDLDLDELSDLLAADDLKQLQTAR</sequence>
<feature type="transmembrane region" description="Helical" evidence="11">
    <location>
        <begin position="170"/>
        <end position="194"/>
    </location>
</feature>
<proteinExistence type="inferred from homology"/>
<evidence type="ECO:0000256" key="5">
    <source>
        <dbReference type="ARBA" id="ARBA00022692"/>
    </source>
</evidence>
<feature type="transmembrane region" description="Helical" evidence="11">
    <location>
        <begin position="400"/>
        <end position="421"/>
    </location>
</feature>
<dbReference type="InterPro" id="IPR005828">
    <property type="entry name" value="MFS_sugar_transport-like"/>
</dbReference>
<comment type="subcellular location">
    <subcellularLocation>
        <location evidence="1">Cell membrane</location>
        <topology evidence="1">Multi-pass membrane protein</topology>
    </subcellularLocation>
</comment>
<evidence type="ECO:0000313" key="14">
    <source>
        <dbReference type="EMBL" id="AOZ45423.1"/>
    </source>
</evidence>
<feature type="transmembrane region" description="Helical" evidence="11">
    <location>
        <begin position="270"/>
        <end position="288"/>
    </location>
</feature>
<name>A0AAC8YH99_9ACTN</name>
<evidence type="ECO:0000313" key="15">
    <source>
        <dbReference type="Proteomes" id="UP000075221"/>
    </source>
</evidence>
<dbReference type="Pfam" id="PF00083">
    <property type="entry name" value="Sugar_tr"/>
    <property type="match status" value="1"/>
</dbReference>
<feature type="transmembrane region" description="Helical" evidence="11">
    <location>
        <begin position="427"/>
        <end position="447"/>
    </location>
</feature>
<comment type="function">
    <text evidence="9">May be a proton symporter involved in the uptake of osmolytes such as proline and glycine betaine.</text>
</comment>
<feature type="transmembrane region" description="Helical" evidence="11">
    <location>
        <begin position="339"/>
        <end position="358"/>
    </location>
</feature>
<keyword evidence="8 11" id="KW-0472">Membrane</keyword>
<dbReference type="PROSITE" id="PS00216">
    <property type="entry name" value="SUGAR_TRANSPORT_1"/>
    <property type="match status" value="1"/>
</dbReference>
<evidence type="ECO:0000259" key="12">
    <source>
        <dbReference type="PROSITE" id="PS50850"/>
    </source>
</evidence>
<feature type="transmembrane region" description="Helical" evidence="11">
    <location>
        <begin position="308"/>
        <end position="327"/>
    </location>
</feature>
<reference evidence="14 16" key="1">
    <citation type="journal article" date="2016" name="Plant Dis.">
        <title>Improved production of propionic acid using genome shuffling.</title>
        <authorList>
            <person name="Luna-Flores C.H."/>
            <person name="Palfreyman R.W."/>
            <person name="Kromer J.O."/>
            <person name="Nielsen L.K."/>
            <person name="Marcellin E."/>
        </authorList>
    </citation>
    <scope>NUCLEOTIDE SEQUENCE [LARGE SCALE GENOMIC DNA]</scope>
    <source>
        <strain evidence="14 16">F3E8</strain>
    </source>
</reference>
<keyword evidence="7 11" id="KW-1133">Transmembrane helix</keyword>
<evidence type="ECO:0000256" key="2">
    <source>
        <dbReference type="ARBA" id="ARBA00008240"/>
    </source>
</evidence>
<dbReference type="InterPro" id="IPR005829">
    <property type="entry name" value="Sugar_transporter_CS"/>
</dbReference>
<evidence type="ECO:0000256" key="6">
    <source>
        <dbReference type="ARBA" id="ARBA00022847"/>
    </source>
</evidence>
<feature type="transmembrane region" description="Helical" evidence="11">
    <location>
        <begin position="364"/>
        <end position="388"/>
    </location>
</feature>
<keyword evidence="3" id="KW-0813">Transport</keyword>
<dbReference type="EMBL" id="CP015970">
    <property type="protein sequence ID" value="AOZ45423.1"/>
    <property type="molecule type" value="Genomic_DNA"/>
</dbReference>
<dbReference type="EMBL" id="CP014352">
    <property type="protein sequence ID" value="AMS06637.1"/>
    <property type="molecule type" value="Genomic_DNA"/>
</dbReference>
<reference evidence="13 15" key="2">
    <citation type="submission" date="2016-02" db="EMBL/GenBank/DDBJ databases">
        <title>Complete Genome Sequence of Propionibacterium acidipropionici ATCC 55737.</title>
        <authorList>
            <person name="Luna Flores C.H."/>
            <person name="Nielsen L.K."/>
            <person name="Marcellin E."/>
        </authorList>
    </citation>
    <scope>NUCLEOTIDE SEQUENCE [LARGE SCALE GENOMIC DNA]</scope>
    <source>
        <strain evidence="13 15">ATCC 55737</strain>
    </source>
</reference>
<dbReference type="RefSeq" id="WP_062820438.1">
    <property type="nucleotide sequence ID" value="NZ_CP014352.1"/>
</dbReference>
<evidence type="ECO:0000256" key="11">
    <source>
        <dbReference type="SAM" id="Phobius"/>
    </source>
</evidence>
<evidence type="ECO:0000313" key="13">
    <source>
        <dbReference type="EMBL" id="AMS06637.1"/>
    </source>
</evidence>
<keyword evidence="6" id="KW-0769">Symport</keyword>
<dbReference type="GO" id="GO:0015293">
    <property type="term" value="F:symporter activity"/>
    <property type="evidence" value="ECO:0007669"/>
    <property type="project" value="UniProtKB-KW"/>
</dbReference>
<evidence type="ECO:0000256" key="7">
    <source>
        <dbReference type="ARBA" id="ARBA00022989"/>
    </source>
</evidence>
<keyword evidence="4" id="KW-1003">Cell membrane</keyword>
<dbReference type="PROSITE" id="PS00217">
    <property type="entry name" value="SUGAR_TRANSPORT_2"/>
    <property type="match status" value="1"/>
</dbReference>
<dbReference type="InterPro" id="IPR036259">
    <property type="entry name" value="MFS_trans_sf"/>
</dbReference>
<feature type="transmembrane region" description="Helical" evidence="11">
    <location>
        <begin position="106"/>
        <end position="124"/>
    </location>
</feature>
<feature type="transmembrane region" description="Helical" evidence="11">
    <location>
        <begin position="75"/>
        <end position="94"/>
    </location>
</feature>
<evidence type="ECO:0000256" key="1">
    <source>
        <dbReference type="ARBA" id="ARBA00004651"/>
    </source>
</evidence>
<feature type="transmembrane region" description="Helical" evidence="11">
    <location>
        <begin position="46"/>
        <end position="63"/>
    </location>
</feature>
<evidence type="ECO:0000313" key="16">
    <source>
        <dbReference type="Proteomes" id="UP000178666"/>
    </source>
</evidence>
<feature type="transmembrane region" description="Helical" evidence="11">
    <location>
        <begin position="206"/>
        <end position="225"/>
    </location>
</feature>
<dbReference type="GO" id="GO:0005886">
    <property type="term" value="C:plasma membrane"/>
    <property type="evidence" value="ECO:0007669"/>
    <property type="project" value="UniProtKB-SubCell"/>
</dbReference>
<evidence type="ECO:0000256" key="3">
    <source>
        <dbReference type="ARBA" id="ARBA00022448"/>
    </source>
</evidence>
<evidence type="ECO:0000256" key="10">
    <source>
        <dbReference type="ARBA" id="ARBA00039918"/>
    </source>
</evidence>
<dbReference type="PROSITE" id="PS50850">
    <property type="entry name" value="MFS"/>
    <property type="match status" value="1"/>
</dbReference>
<accession>A0AAC8YH99</accession>
<feature type="transmembrane region" description="Helical" evidence="11">
    <location>
        <begin position="130"/>
        <end position="149"/>
    </location>
</feature>
<gene>
    <name evidence="14" type="ORF">A8L58_00440</name>
    <name evidence="13" type="ORF">AXH35_15505</name>
</gene>
<dbReference type="InterPro" id="IPR020846">
    <property type="entry name" value="MFS_dom"/>
</dbReference>
<evidence type="ECO:0000256" key="4">
    <source>
        <dbReference type="ARBA" id="ARBA00022475"/>
    </source>
</evidence>
<dbReference type="FunFam" id="1.20.1250.20:FF:000001">
    <property type="entry name" value="Dicarboxylate MFS transporter"/>
    <property type="match status" value="1"/>
</dbReference>
<protein>
    <recommendedName>
        <fullName evidence="10">Putative proline/betaine transporter</fullName>
    </recommendedName>
</protein>
<dbReference type="SUPFAM" id="SSF103473">
    <property type="entry name" value="MFS general substrate transporter"/>
    <property type="match status" value="1"/>
</dbReference>
<keyword evidence="5 11" id="KW-0812">Transmembrane</keyword>
<dbReference type="Proteomes" id="UP000075221">
    <property type="component" value="Chromosome"/>
</dbReference>
<dbReference type="AlphaFoldDB" id="A0AAC8YH99"/>
<keyword evidence="16" id="KW-1185">Reference proteome</keyword>
<dbReference type="PANTHER" id="PTHR43528:SF1">
    <property type="entry name" value="ALPHA-KETOGLUTARATE PERMEASE"/>
    <property type="match status" value="1"/>
</dbReference>
<dbReference type="Proteomes" id="UP000178666">
    <property type="component" value="Chromosome"/>
</dbReference>
<dbReference type="Gene3D" id="1.20.1250.20">
    <property type="entry name" value="MFS general substrate transporter like domains"/>
    <property type="match status" value="2"/>
</dbReference>
<organism evidence="13 15">
    <name type="scientific">Acidipropionibacterium acidipropionici</name>
    <dbReference type="NCBI Taxonomy" id="1748"/>
    <lineage>
        <taxon>Bacteria</taxon>
        <taxon>Bacillati</taxon>
        <taxon>Actinomycetota</taxon>
        <taxon>Actinomycetes</taxon>
        <taxon>Propionibacteriales</taxon>
        <taxon>Propionibacteriaceae</taxon>
        <taxon>Acidipropionibacterium</taxon>
    </lineage>
</organism>
<evidence type="ECO:0000256" key="9">
    <source>
        <dbReference type="ARBA" id="ARBA00037295"/>
    </source>
</evidence>
<comment type="similarity">
    <text evidence="2">Belongs to the major facilitator superfamily. Metabolite:H+ Symporter (MHS) family (TC 2.A.1.6) family.</text>
</comment>